<gene>
    <name evidence="2" type="ORF">KOI35_24460</name>
</gene>
<protein>
    <submittedName>
        <fullName evidence="2">VOC family protein</fullName>
    </submittedName>
</protein>
<feature type="domain" description="VOC" evidence="1">
    <location>
        <begin position="4"/>
        <end position="132"/>
    </location>
</feature>
<sequence>MILNVSLMTVYCLDQDATRDFYVQHLGFEPRVDATMGELRWVTVAHPNQPELELTLMVPGPPLSPESAAFIRGQLEAGQMGGFGLRVDDCRKTYAELSAKGVEFLQEPAERPYGVEAVMRDNTGNWLVLVERNNTQDF</sequence>
<dbReference type="RefSeq" id="WP_215790391.1">
    <property type="nucleotide sequence ID" value="NZ_JAHKKG010000007.1"/>
</dbReference>
<evidence type="ECO:0000259" key="1">
    <source>
        <dbReference type="PROSITE" id="PS51819"/>
    </source>
</evidence>
<proteinExistence type="predicted"/>
<dbReference type="Pfam" id="PF00903">
    <property type="entry name" value="Glyoxalase"/>
    <property type="match status" value="1"/>
</dbReference>
<dbReference type="PANTHER" id="PTHR36437:SF2">
    <property type="entry name" value="GLYOXALASE_BLEOMYCIN RESISTANCE PROTEIN_DIOXYGENASE"/>
    <property type="match status" value="1"/>
</dbReference>
<dbReference type="Gene3D" id="3.10.180.10">
    <property type="entry name" value="2,3-Dihydroxybiphenyl 1,2-Dioxygenase, domain 1"/>
    <property type="match status" value="1"/>
</dbReference>
<dbReference type="Proteomes" id="UP001519654">
    <property type="component" value="Unassembled WGS sequence"/>
</dbReference>
<reference evidence="2 3" key="1">
    <citation type="submission" date="2021-06" db="EMBL/GenBank/DDBJ databases">
        <title>Actinoplanes lichenicola sp. nov., and Actinoplanes ovalisporus sp. nov., isolated from lichen in Thailand.</title>
        <authorList>
            <person name="Saeng-In P."/>
            <person name="Kanchanasin P."/>
            <person name="Yuki M."/>
            <person name="Kudo T."/>
            <person name="Ohkuma M."/>
            <person name="Phongsopitanun W."/>
            <person name="Tanasupawat S."/>
        </authorList>
    </citation>
    <scope>NUCLEOTIDE SEQUENCE [LARGE SCALE GENOMIC DNA]</scope>
    <source>
        <strain evidence="2 3">NBRC 110975</strain>
    </source>
</reference>
<dbReference type="InterPro" id="IPR029068">
    <property type="entry name" value="Glyas_Bleomycin-R_OHBP_Dase"/>
</dbReference>
<evidence type="ECO:0000313" key="3">
    <source>
        <dbReference type="Proteomes" id="UP001519654"/>
    </source>
</evidence>
<dbReference type="PANTHER" id="PTHR36437">
    <property type="entry name" value="GLYOXALASE/BLEOMYCIN RESISTANCE PROTEIN/DIOXYGENASE"/>
    <property type="match status" value="1"/>
</dbReference>
<evidence type="ECO:0000313" key="2">
    <source>
        <dbReference type="EMBL" id="MBU2666666.1"/>
    </source>
</evidence>
<keyword evidence="3" id="KW-1185">Reference proteome</keyword>
<accession>A0ABS5YUC7</accession>
<name>A0ABS5YUC7_9ACTN</name>
<dbReference type="EMBL" id="JAHKKG010000007">
    <property type="protein sequence ID" value="MBU2666666.1"/>
    <property type="molecule type" value="Genomic_DNA"/>
</dbReference>
<dbReference type="InterPro" id="IPR037523">
    <property type="entry name" value="VOC_core"/>
</dbReference>
<organism evidence="2 3">
    <name type="scientific">Paractinoplanes bogorensis</name>
    <dbReference type="NCBI Taxonomy" id="1610840"/>
    <lineage>
        <taxon>Bacteria</taxon>
        <taxon>Bacillati</taxon>
        <taxon>Actinomycetota</taxon>
        <taxon>Actinomycetes</taxon>
        <taxon>Micromonosporales</taxon>
        <taxon>Micromonosporaceae</taxon>
        <taxon>Paractinoplanes</taxon>
    </lineage>
</organism>
<dbReference type="PROSITE" id="PS51819">
    <property type="entry name" value="VOC"/>
    <property type="match status" value="1"/>
</dbReference>
<comment type="caution">
    <text evidence="2">The sequence shown here is derived from an EMBL/GenBank/DDBJ whole genome shotgun (WGS) entry which is preliminary data.</text>
</comment>
<dbReference type="SUPFAM" id="SSF54593">
    <property type="entry name" value="Glyoxalase/Bleomycin resistance protein/Dihydroxybiphenyl dioxygenase"/>
    <property type="match status" value="1"/>
</dbReference>
<dbReference type="InterPro" id="IPR004360">
    <property type="entry name" value="Glyas_Fos-R_dOase_dom"/>
</dbReference>